<dbReference type="EMBL" id="CAJPIZ010039898">
    <property type="protein sequence ID" value="CAG2121499.1"/>
    <property type="molecule type" value="Genomic_DNA"/>
</dbReference>
<dbReference type="AlphaFoldDB" id="A0A7R9LT68"/>
<evidence type="ECO:0000313" key="2">
    <source>
        <dbReference type="Proteomes" id="UP000759131"/>
    </source>
</evidence>
<organism evidence="1">
    <name type="scientific">Medioppia subpectinata</name>
    <dbReference type="NCBI Taxonomy" id="1979941"/>
    <lineage>
        <taxon>Eukaryota</taxon>
        <taxon>Metazoa</taxon>
        <taxon>Ecdysozoa</taxon>
        <taxon>Arthropoda</taxon>
        <taxon>Chelicerata</taxon>
        <taxon>Arachnida</taxon>
        <taxon>Acari</taxon>
        <taxon>Acariformes</taxon>
        <taxon>Sarcoptiformes</taxon>
        <taxon>Oribatida</taxon>
        <taxon>Brachypylina</taxon>
        <taxon>Oppioidea</taxon>
        <taxon>Oppiidae</taxon>
        <taxon>Medioppia</taxon>
    </lineage>
</organism>
<keyword evidence="2" id="KW-1185">Reference proteome</keyword>
<feature type="non-terminal residue" evidence="1">
    <location>
        <position position="1"/>
    </location>
</feature>
<accession>A0A7R9LT68</accession>
<dbReference type="Proteomes" id="UP000759131">
    <property type="component" value="Unassembled WGS sequence"/>
</dbReference>
<protein>
    <submittedName>
        <fullName evidence="1">Uncharacterized protein</fullName>
    </submittedName>
</protein>
<evidence type="ECO:0000313" key="1">
    <source>
        <dbReference type="EMBL" id="CAD7647444.1"/>
    </source>
</evidence>
<reference evidence="1" key="1">
    <citation type="submission" date="2020-11" db="EMBL/GenBank/DDBJ databases">
        <authorList>
            <person name="Tran Van P."/>
        </authorList>
    </citation>
    <scope>NUCLEOTIDE SEQUENCE</scope>
</reference>
<dbReference type="OrthoDB" id="5141738at2759"/>
<sequence length="98" mass="11129">MRRKNVRHVSDIVGEWGLWQFNITFFSVSISLFSALNNLSVSFYAPTVKHWCADSTDSNTTGPTIPYNNETQSIDGCLNGCQNWEFDKSVFKSTIIDE</sequence>
<gene>
    <name evidence="1" type="ORF">OSB1V03_LOCUS21445</name>
</gene>
<name>A0A7R9LT68_9ACAR</name>
<dbReference type="EMBL" id="OC894473">
    <property type="protein sequence ID" value="CAD7647444.1"/>
    <property type="molecule type" value="Genomic_DNA"/>
</dbReference>
<proteinExistence type="predicted"/>